<evidence type="ECO:0000313" key="2">
    <source>
        <dbReference type="EMBL" id="KAF6744525.1"/>
    </source>
</evidence>
<comment type="caution">
    <text evidence="2">The sequence shown here is derived from an EMBL/GenBank/DDBJ whole genome shotgun (WGS) entry which is preliminary data.</text>
</comment>
<reference evidence="2 3" key="1">
    <citation type="submission" date="2020-07" db="EMBL/GenBank/DDBJ databases">
        <title>Comparative genomics of pyrophilous fungi reveals a link between fire events and developmental genes.</title>
        <authorList>
            <consortium name="DOE Joint Genome Institute"/>
            <person name="Steindorff A.S."/>
            <person name="Carver A."/>
            <person name="Calhoun S."/>
            <person name="Stillman K."/>
            <person name="Liu H."/>
            <person name="Lipzen A."/>
            <person name="Pangilinan J."/>
            <person name="Labutti K."/>
            <person name="Bruns T.D."/>
            <person name="Grigoriev I.V."/>
        </authorList>
    </citation>
    <scope>NUCLEOTIDE SEQUENCE [LARGE SCALE GENOMIC DNA]</scope>
    <source>
        <strain evidence="2 3">CBS 144469</strain>
    </source>
</reference>
<dbReference type="Proteomes" id="UP000521943">
    <property type="component" value="Unassembled WGS sequence"/>
</dbReference>
<feature type="compositionally biased region" description="Low complexity" evidence="1">
    <location>
        <begin position="71"/>
        <end position="86"/>
    </location>
</feature>
<proteinExistence type="predicted"/>
<organism evidence="2 3">
    <name type="scientific">Ephemerocybe angulata</name>
    <dbReference type="NCBI Taxonomy" id="980116"/>
    <lineage>
        <taxon>Eukaryota</taxon>
        <taxon>Fungi</taxon>
        <taxon>Dikarya</taxon>
        <taxon>Basidiomycota</taxon>
        <taxon>Agaricomycotina</taxon>
        <taxon>Agaricomycetes</taxon>
        <taxon>Agaricomycetidae</taxon>
        <taxon>Agaricales</taxon>
        <taxon>Agaricineae</taxon>
        <taxon>Psathyrellaceae</taxon>
        <taxon>Ephemerocybe</taxon>
    </lineage>
</organism>
<accession>A0A8H6HCH0</accession>
<dbReference type="EMBL" id="JACGCI010000119">
    <property type="protein sequence ID" value="KAF6744525.1"/>
    <property type="molecule type" value="Genomic_DNA"/>
</dbReference>
<sequence length="207" mass="23265">MGADFRVLRASSRGILQDTIASTLLLLLLPPLPLYTRISPLPQLPLPPQCPPVAPHAKRHTHPQTRRTRTRGPQDTSQRPPLLHLLHPSRTHPRYTHLYASRTTWQKRHHSCSCTLLPPDADTPELGLGKKSGLRTGPWPRRLGRAGSERLPPRLRFRAPSRFSSRALPFPSFSEVWLVLSIDTSIASDEAAIQMEDEEGMRRGELG</sequence>
<keyword evidence="3" id="KW-1185">Reference proteome</keyword>
<feature type="region of interest" description="Disordered" evidence="1">
    <location>
        <begin position="123"/>
        <end position="147"/>
    </location>
</feature>
<feature type="region of interest" description="Disordered" evidence="1">
    <location>
        <begin position="50"/>
        <end position="87"/>
    </location>
</feature>
<feature type="compositionally biased region" description="Basic residues" evidence="1">
    <location>
        <begin position="56"/>
        <end position="70"/>
    </location>
</feature>
<evidence type="ECO:0000256" key="1">
    <source>
        <dbReference type="SAM" id="MobiDB-lite"/>
    </source>
</evidence>
<evidence type="ECO:0000313" key="3">
    <source>
        <dbReference type="Proteomes" id="UP000521943"/>
    </source>
</evidence>
<protein>
    <submittedName>
        <fullName evidence="2">Uncharacterized protein</fullName>
    </submittedName>
</protein>
<dbReference type="AlphaFoldDB" id="A0A8H6HCH0"/>
<name>A0A8H6HCH0_9AGAR</name>
<gene>
    <name evidence="2" type="ORF">DFP72DRAFT_928650</name>
</gene>